<reference evidence="2" key="1">
    <citation type="journal article" date="2019" name="Int. J. Syst. Evol. Microbiol.">
        <title>The Global Catalogue of Microorganisms (GCM) 10K type strain sequencing project: providing services to taxonomists for standard genome sequencing and annotation.</title>
        <authorList>
            <consortium name="The Broad Institute Genomics Platform"/>
            <consortium name="The Broad Institute Genome Sequencing Center for Infectious Disease"/>
            <person name="Wu L."/>
            <person name="Ma J."/>
        </authorList>
    </citation>
    <scope>NUCLEOTIDE SEQUENCE [LARGE SCALE GENOMIC DNA]</scope>
    <source>
        <strain evidence="2">JCM 15395</strain>
    </source>
</reference>
<keyword evidence="2" id="KW-1185">Reference proteome</keyword>
<name>A0ABP3QVM0_9BACI</name>
<protein>
    <submittedName>
        <fullName evidence="1">Uncharacterized protein</fullName>
    </submittedName>
</protein>
<proteinExistence type="predicted"/>
<gene>
    <name evidence="1" type="ORF">GCM10009001_08240</name>
</gene>
<comment type="caution">
    <text evidence="1">The sequence shown here is derived from an EMBL/GenBank/DDBJ whole genome shotgun (WGS) entry which is preliminary data.</text>
</comment>
<accession>A0ABP3QVM0</accession>
<evidence type="ECO:0000313" key="1">
    <source>
        <dbReference type="EMBL" id="GAA0594478.1"/>
    </source>
</evidence>
<organism evidence="1 2">
    <name type="scientific">Virgibacillus siamensis</name>
    <dbReference type="NCBI Taxonomy" id="480071"/>
    <lineage>
        <taxon>Bacteria</taxon>
        <taxon>Bacillati</taxon>
        <taxon>Bacillota</taxon>
        <taxon>Bacilli</taxon>
        <taxon>Bacillales</taxon>
        <taxon>Bacillaceae</taxon>
        <taxon>Virgibacillus</taxon>
    </lineage>
</organism>
<sequence length="110" mass="12275">MNHLCEFIGGKFLYAVRVDTSDGFELCPADACSLDDLSYPSGGESTKLAKFQVREGFDHPIIEKYERVLAANKIKIAGIEFIEDKEGTIFIYDINTNTNYNSEAEVINGQ</sequence>
<dbReference type="EMBL" id="BAAADS010000006">
    <property type="protein sequence ID" value="GAA0594478.1"/>
    <property type="molecule type" value="Genomic_DNA"/>
</dbReference>
<evidence type="ECO:0000313" key="2">
    <source>
        <dbReference type="Proteomes" id="UP001500866"/>
    </source>
</evidence>
<dbReference type="Proteomes" id="UP001500866">
    <property type="component" value="Unassembled WGS sequence"/>
</dbReference>